<reference evidence="4 5" key="1">
    <citation type="submission" date="2020-08" db="EMBL/GenBank/DDBJ databases">
        <title>Sequencing the genomes of 1000 actinobacteria strains.</title>
        <authorList>
            <person name="Klenk H.-P."/>
        </authorList>
    </citation>
    <scope>NUCLEOTIDE SEQUENCE [LARGE SCALE GENOMIC DNA]</scope>
    <source>
        <strain evidence="4 5">DSM 22826</strain>
    </source>
</reference>
<sequence length="686" mass="72644">MKPAQLELMTTVSVPTISPDGRHAVVATSRASFDSDGYVGQLWMLHLDGGAEPRRLTRGTSDSAPRYSPDGSLIAFLRADAKGRPQVAITRAGGGEPQLLTNRKLGVGSFVWSPDGTRIAFTSRTPEPGRYGTVEGVDAGAEDPRHITTLKYRGNGVGWIRDKVASIFVLDVPDPDGEPFITAVGRAAAAAKEAGGETPTGFPSARRLTGDDTDAGEPAFSPDGTQVYYTAAHHEGADTDLRSMIYRVPAAQLSDAEVPGELVLGSEHGQVAYGTPAFSGDGATLFVLGAEVGPDGTDFVARCTGVHAVPVAGLPTLDATLLTNTQDTDYGDVQSTLIASGSDSVLAFARVRGSGELHKVSAVGKTEVLSSGPRVITGAAEADGTIVVSYADSMSPGECGVLQDGALEPLTDFASALRAGTRIVAGRELTVASGDGYPVHGWVFLPEEPGPHPVLLNIHGGPFSQYGWDYFDEAQVYAAAGYAVLQCNPRGSASYGREHGLAIKGAMGTVDLDDVLAFFEGAVAAEPRLDATRAGVLGGSYGGYLTAWTIANDHRFTAAIVERGYLDPFSFIGSSDIGWFFSEAYTGTDEVAVREQSPFAKLHQVKTPTLVMHSEEDYRCPLEQAQRYYVGLKRAGVDTEMLLFPGENHELSRSGTPWHRKARFEAILDWWERYLPVAGDAAPADA</sequence>
<accession>A0A839QLC9</accession>
<evidence type="ECO:0000313" key="4">
    <source>
        <dbReference type="EMBL" id="MBB2997228.1"/>
    </source>
</evidence>
<evidence type="ECO:0000256" key="2">
    <source>
        <dbReference type="ARBA" id="ARBA00022825"/>
    </source>
</evidence>
<dbReference type="InterPro" id="IPR011659">
    <property type="entry name" value="WD40"/>
</dbReference>
<dbReference type="PANTHER" id="PTHR42776">
    <property type="entry name" value="SERINE PEPTIDASE S9 FAMILY MEMBER"/>
    <property type="match status" value="1"/>
</dbReference>
<comment type="caution">
    <text evidence="4">The sequence shown here is derived from an EMBL/GenBank/DDBJ whole genome shotgun (WGS) entry which is preliminary data.</text>
</comment>
<gene>
    <name evidence="4" type="ORF">E9229_003475</name>
</gene>
<proteinExistence type="predicted"/>
<keyword evidence="4" id="KW-0645">Protease</keyword>
<dbReference type="Gene3D" id="2.120.10.30">
    <property type="entry name" value="TolB, C-terminal domain"/>
    <property type="match status" value="2"/>
</dbReference>
<feature type="domain" description="Peptidase S9 prolyl oligopeptidase catalytic" evidence="3">
    <location>
        <begin position="468"/>
        <end position="675"/>
    </location>
</feature>
<dbReference type="SUPFAM" id="SSF82171">
    <property type="entry name" value="DPP6 N-terminal domain-like"/>
    <property type="match status" value="1"/>
</dbReference>
<keyword evidence="2" id="KW-0720">Serine protease</keyword>
<dbReference type="Pfam" id="PF00326">
    <property type="entry name" value="Peptidase_S9"/>
    <property type="match status" value="1"/>
</dbReference>
<dbReference type="EMBL" id="JACHVS010000002">
    <property type="protein sequence ID" value="MBB2997228.1"/>
    <property type="molecule type" value="Genomic_DNA"/>
</dbReference>
<dbReference type="GO" id="GO:0006508">
    <property type="term" value="P:proteolysis"/>
    <property type="evidence" value="ECO:0007669"/>
    <property type="project" value="InterPro"/>
</dbReference>
<dbReference type="RefSeq" id="WP_183512776.1">
    <property type="nucleotide sequence ID" value="NZ_BAABGK010000104.1"/>
</dbReference>
<keyword evidence="5" id="KW-1185">Reference proteome</keyword>
<dbReference type="Proteomes" id="UP000523000">
    <property type="component" value="Unassembled WGS sequence"/>
</dbReference>
<dbReference type="Gene3D" id="3.40.50.1820">
    <property type="entry name" value="alpha/beta hydrolase"/>
    <property type="match status" value="1"/>
</dbReference>
<dbReference type="AlphaFoldDB" id="A0A839QLC9"/>
<organism evidence="4 5">
    <name type="scientific">Paeniglutamicibacter cryotolerans</name>
    <dbReference type="NCBI Taxonomy" id="670079"/>
    <lineage>
        <taxon>Bacteria</taxon>
        <taxon>Bacillati</taxon>
        <taxon>Actinomycetota</taxon>
        <taxon>Actinomycetes</taxon>
        <taxon>Micrococcales</taxon>
        <taxon>Micrococcaceae</taxon>
        <taxon>Paeniglutamicibacter</taxon>
    </lineage>
</organism>
<dbReference type="InterPro" id="IPR029058">
    <property type="entry name" value="AB_hydrolase_fold"/>
</dbReference>
<dbReference type="GO" id="GO:0004177">
    <property type="term" value="F:aminopeptidase activity"/>
    <property type="evidence" value="ECO:0007669"/>
    <property type="project" value="UniProtKB-KW"/>
</dbReference>
<name>A0A839QLC9_9MICC</name>
<dbReference type="SUPFAM" id="SSF53474">
    <property type="entry name" value="alpha/beta-Hydrolases"/>
    <property type="match status" value="1"/>
</dbReference>
<dbReference type="InterPro" id="IPR011042">
    <property type="entry name" value="6-blade_b-propeller_TolB-like"/>
</dbReference>
<dbReference type="InterPro" id="IPR001375">
    <property type="entry name" value="Peptidase_S9_cat"/>
</dbReference>
<keyword evidence="1" id="KW-0378">Hydrolase</keyword>
<dbReference type="GO" id="GO:0004252">
    <property type="term" value="F:serine-type endopeptidase activity"/>
    <property type="evidence" value="ECO:0007669"/>
    <property type="project" value="TreeGrafter"/>
</dbReference>
<dbReference type="PANTHER" id="PTHR42776:SF4">
    <property type="entry name" value="ACYLAMINO-ACID-RELEASING ENZYME"/>
    <property type="match status" value="1"/>
</dbReference>
<protein>
    <submittedName>
        <fullName evidence="4">Dipeptidyl aminopeptidase/acylaminoacyl peptidase</fullName>
    </submittedName>
</protein>
<evidence type="ECO:0000313" key="5">
    <source>
        <dbReference type="Proteomes" id="UP000523000"/>
    </source>
</evidence>
<evidence type="ECO:0000259" key="3">
    <source>
        <dbReference type="Pfam" id="PF00326"/>
    </source>
</evidence>
<evidence type="ECO:0000256" key="1">
    <source>
        <dbReference type="ARBA" id="ARBA00022801"/>
    </source>
</evidence>
<keyword evidence="4" id="KW-0031">Aminopeptidase</keyword>
<dbReference type="Pfam" id="PF07676">
    <property type="entry name" value="PD40"/>
    <property type="match status" value="3"/>
</dbReference>